<organism evidence="2 3">
    <name type="scientific">BD1-7 clade bacterium</name>
    <dbReference type="NCBI Taxonomy" id="2029982"/>
    <lineage>
        <taxon>Bacteria</taxon>
        <taxon>Pseudomonadati</taxon>
        <taxon>Pseudomonadota</taxon>
        <taxon>Gammaproteobacteria</taxon>
        <taxon>Cellvibrionales</taxon>
        <taxon>Spongiibacteraceae</taxon>
        <taxon>BD1-7 clade</taxon>
    </lineage>
</organism>
<evidence type="ECO:0000313" key="3">
    <source>
        <dbReference type="Proteomes" id="UP000434580"/>
    </source>
</evidence>
<evidence type="ECO:0000313" key="2">
    <source>
        <dbReference type="EMBL" id="CAA0085153.1"/>
    </source>
</evidence>
<proteinExistence type="predicted"/>
<reference evidence="2 3" key="1">
    <citation type="submission" date="2019-11" db="EMBL/GenBank/DDBJ databases">
        <authorList>
            <person name="Holert J."/>
        </authorList>
    </citation>
    <scope>NUCLEOTIDE SEQUENCE [LARGE SCALE GENOMIC DNA]</scope>
    <source>
        <strain evidence="2">BC5_2</strain>
    </source>
</reference>
<dbReference type="EMBL" id="CACSII010000001">
    <property type="protein sequence ID" value="CAA0085153.1"/>
    <property type="molecule type" value="Genomic_DNA"/>
</dbReference>
<dbReference type="PANTHER" id="PTHR38760:SF1">
    <property type="entry name" value="ADENYLATE CYCLASE"/>
    <property type="match status" value="1"/>
</dbReference>
<dbReference type="Proteomes" id="UP000434580">
    <property type="component" value="Unassembled WGS sequence"/>
</dbReference>
<dbReference type="GO" id="GO:0006171">
    <property type="term" value="P:cAMP biosynthetic process"/>
    <property type="evidence" value="ECO:0007669"/>
    <property type="project" value="InterPro"/>
</dbReference>
<gene>
    <name evidence="2" type="ORF">DPBNPPHM_00832</name>
</gene>
<accession>A0A5S9MRF6</accession>
<dbReference type="GO" id="GO:0004016">
    <property type="term" value="F:adenylate cyclase activity"/>
    <property type="evidence" value="ECO:0007669"/>
    <property type="project" value="InterPro"/>
</dbReference>
<evidence type="ECO:0000259" key="1">
    <source>
        <dbReference type="Pfam" id="PF12633"/>
    </source>
</evidence>
<dbReference type="PANTHER" id="PTHR38760">
    <property type="entry name" value="ADENYLATE CYCLASE"/>
    <property type="match status" value="1"/>
</dbReference>
<sequence length="888" mass="97866">MADAAIQHSHSSAQTYDAVRATYDHWDQERLRCLKNTTDVRQWELVNWLPALLHCQVDGLPGLVSADTPSGIAGLQTADAARMMQHDWVAHGLRMVEAVIDQPAIHCLFIETAATQLVSALAADQLNLTVICRASLPMHQQRLLQQKLEAIQTFASDLGWQLSWELYCVGASLAHAHSLTDSLFSRTVLLCGERPTMQLRAPAGLKQALSPEQLPDTIDLGFGAVAHDDLLLFGAHRYLSESMLAPYRAMHGLVWIEATINQHPKVCSASESLRTTVWRQSDDIQNLPFALDADFLLMQKAELYLQALDDQPRLNDLRACFLQLLADVGEPAAGLYDHLVAQWQLPAVSIESLAPVATQQLLSSYSLCCGYVQSDSRRQWFVSALEQLQTALSALYVPGFGKLNWPGYTSTGNDVAQSPFFDFDKNWRMLVGRKCIDTDSDLLTLLTRAAYRGYALLEADFSALPAAVVSAISPILPALAHISPLSAGVGVRGIRSAELLIVANLEHPSNSSTTGAQSLAMNSASAFDVNGKSHVVQRLSVLCTGLNGEVVCREFSGPAGLLNGVGFCVSQLAVYPDAGLTVLAVDPAAGEVVASRVRALISDLHGCFHQSHYGSNARYVMQLRQQFFIVHKDGLHLQFKGARSESELIRRLGAPRHGYSPVVLDRDANIDRHFAVVFQAMEPGNIQVFYYLTAEDQAQVVVVDELGAIFTHSMHYRSEAGLMSPLDEFLQAIVQRRRHARLTREDLSLDATYENARQLAIRYYRIDPAAKGSSPALVNVQLSAGGDYRPHLQVQAIGQRQNDGTLTFNLWCDRQLFLAADWGDELYPAVARFIMARRKSRERYACRLSDVDLSCLQVDNDGNPVQTIDFLRAKNTIETAINDALARV</sequence>
<dbReference type="AlphaFoldDB" id="A0A5S9MRF6"/>
<dbReference type="OrthoDB" id="5571448at2"/>
<dbReference type="InterPro" id="IPR000274">
    <property type="entry name" value="Adenylate_cyclase_1"/>
</dbReference>
<feature type="domain" description="Adenylate cyclase class-I N-terminal" evidence="1">
    <location>
        <begin position="18"/>
        <end position="161"/>
    </location>
</feature>
<dbReference type="Pfam" id="PF12633">
    <property type="entry name" value="Adenyl_cycl_N"/>
    <property type="match status" value="1"/>
</dbReference>
<protein>
    <recommendedName>
        <fullName evidence="1">Adenylate cyclase class-I N-terminal domain-containing protein</fullName>
    </recommendedName>
</protein>
<dbReference type="InterPro" id="IPR024685">
    <property type="entry name" value="Adenylate_cyclase_1_N"/>
</dbReference>
<name>A0A5S9MRF6_9GAMM</name>